<dbReference type="PROSITE" id="PS50151">
    <property type="entry name" value="UVR"/>
    <property type="match status" value="1"/>
</dbReference>
<dbReference type="AlphaFoldDB" id="A0A1S8KXU6"/>
<dbReference type="PIRSF" id="PIRSF015034">
    <property type="entry name" value="YacH"/>
    <property type="match status" value="1"/>
</dbReference>
<dbReference type="GO" id="GO:0046870">
    <property type="term" value="F:cadmium ion binding"/>
    <property type="evidence" value="ECO:0007669"/>
    <property type="project" value="TreeGrafter"/>
</dbReference>
<protein>
    <submittedName>
        <fullName evidence="1">Protein-arginine kinase activator protein</fullName>
    </submittedName>
</protein>
<reference evidence="1 2" key="1">
    <citation type="submission" date="2022-04" db="EMBL/GenBank/DDBJ databases">
        <title>Genome sequence of C. roseum typestrain.</title>
        <authorList>
            <person name="Poehlein A."/>
            <person name="Schoch T."/>
            <person name="Duerre P."/>
            <person name="Daniel R."/>
        </authorList>
    </citation>
    <scope>NUCLEOTIDE SEQUENCE [LARGE SCALE GENOMIC DNA]</scope>
    <source>
        <strain evidence="1 2">DSM 7320</strain>
    </source>
</reference>
<dbReference type="GO" id="GO:0005507">
    <property type="term" value="F:copper ion binding"/>
    <property type="evidence" value="ECO:0007669"/>
    <property type="project" value="TreeGrafter"/>
</dbReference>
<dbReference type="SUPFAM" id="SSF46600">
    <property type="entry name" value="C-terminal UvrC-binding domain of UvrB"/>
    <property type="match status" value="1"/>
</dbReference>
<dbReference type="Gene3D" id="4.10.860.10">
    <property type="entry name" value="UVR domain"/>
    <property type="match status" value="1"/>
</dbReference>
<dbReference type="Pfam" id="PF02151">
    <property type="entry name" value="UVR"/>
    <property type="match status" value="1"/>
</dbReference>
<keyword evidence="1" id="KW-0418">Kinase</keyword>
<dbReference type="GO" id="GO:1990169">
    <property type="term" value="P:stress response to copper ion"/>
    <property type="evidence" value="ECO:0007669"/>
    <property type="project" value="TreeGrafter"/>
</dbReference>
<evidence type="ECO:0000313" key="1">
    <source>
        <dbReference type="EMBL" id="URZ13312.1"/>
    </source>
</evidence>
<dbReference type="Proteomes" id="UP000190951">
    <property type="component" value="Chromosome"/>
</dbReference>
<dbReference type="PANTHER" id="PTHR38430:SF1">
    <property type="entry name" value="PROTEIN-ARGININE KINASE ACTIVATOR PROTEIN"/>
    <property type="match status" value="1"/>
</dbReference>
<accession>A0A1S8KXU6</accession>
<organism evidence="1 2">
    <name type="scientific">Clostridium felsineum</name>
    <dbReference type="NCBI Taxonomy" id="36839"/>
    <lineage>
        <taxon>Bacteria</taxon>
        <taxon>Bacillati</taxon>
        <taxon>Bacillota</taxon>
        <taxon>Clostridia</taxon>
        <taxon>Eubacteriales</taxon>
        <taxon>Clostridiaceae</taxon>
        <taxon>Clostridium</taxon>
    </lineage>
</organism>
<dbReference type="STRING" id="84029.CROST_42600"/>
<dbReference type="PANTHER" id="PTHR38430">
    <property type="entry name" value="PROTEIN-ARGININE KINASE ACTIVATOR PROTEIN"/>
    <property type="match status" value="1"/>
</dbReference>
<proteinExistence type="predicted"/>
<dbReference type="GO" id="GO:1990170">
    <property type="term" value="P:stress response to cadmium ion"/>
    <property type="evidence" value="ECO:0007669"/>
    <property type="project" value="TreeGrafter"/>
</dbReference>
<dbReference type="InterPro" id="IPR025542">
    <property type="entry name" value="YacH"/>
</dbReference>
<gene>
    <name evidence="1" type="primary">mcsA</name>
    <name evidence="1" type="ORF">CROST_040640</name>
</gene>
<keyword evidence="1" id="KW-0808">Transferase</keyword>
<dbReference type="RefSeq" id="WP_077833996.1">
    <property type="nucleotide sequence ID" value="NZ_CP096983.1"/>
</dbReference>
<sequence length="175" mass="19607">MICEVCHNNEANVHITQIINGSKKELNVCESCAKNIQGVNISSDMDFISPFSFQNILSGIMDYIGDASHSNECEELVCKNCGTTYSEFKDKGLFGCSDCYKYFKSMLSPIINRVQGNVEHNGKIPKKAGKEIINKNTIVKLKAELQKAVFQEEYEKAAELRDRIKDLQKKAGGEK</sequence>
<dbReference type="GO" id="GO:0016301">
    <property type="term" value="F:kinase activity"/>
    <property type="evidence" value="ECO:0007669"/>
    <property type="project" value="UniProtKB-KW"/>
</dbReference>
<dbReference type="EMBL" id="CP096983">
    <property type="protein sequence ID" value="URZ13312.1"/>
    <property type="molecule type" value="Genomic_DNA"/>
</dbReference>
<keyword evidence="2" id="KW-1185">Reference proteome</keyword>
<name>A0A1S8KXU6_9CLOT</name>
<dbReference type="InterPro" id="IPR036876">
    <property type="entry name" value="UVR_dom_sf"/>
</dbReference>
<dbReference type="GO" id="GO:0050897">
    <property type="term" value="F:cobalt ion binding"/>
    <property type="evidence" value="ECO:0007669"/>
    <property type="project" value="TreeGrafter"/>
</dbReference>
<evidence type="ECO:0000313" key="2">
    <source>
        <dbReference type="Proteomes" id="UP000190951"/>
    </source>
</evidence>
<dbReference type="InterPro" id="IPR001943">
    <property type="entry name" value="UVR_dom"/>
</dbReference>
<dbReference type="KEGG" id="crw:CROST_040640"/>
<dbReference type="GO" id="GO:0008270">
    <property type="term" value="F:zinc ion binding"/>
    <property type="evidence" value="ECO:0007669"/>
    <property type="project" value="TreeGrafter"/>
</dbReference>